<gene>
    <name evidence="1" type="ORF">CPB84DRAFT_61180</name>
</gene>
<reference evidence="1" key="1">
    <citation type="submission" date="2020-11" db="EMBL/GenBank/DDBJ databases">
        <authorList>
            <consortium name="DOE Joint Genome Institute"/>
            <person name="Ahrendt S."/>
            <person name="Riley R."/>
            <person name="Andreopoulos W."/>
            <person name="LaButti K."/>
            <person name="Pangilinan J."/>
            <person name="Ruiz-duenas F.J."/>
            <person name="Barrasa J.M."/>
            <person name="Sanchez-Garcia M."/>
            <person name="Camarero S."/>
            <person name="Miyauchi S."/>
            <person name="Serrano A."/>
            <person name="Linde D."/>
            <person name="Babiker R."/>
            <person name="Drula E."/>
            <person name="Ayuso-Fernandez I."/>
            <person name="Pacheco R."/>
            <person name="Padilla G."/>
            <person name="Ferreira P."/>
            <person name="Barriuso J."/>
            <person name="Kellner H."/>
            <person name="Castanera R."/>
            <person name="Alfaro M."/>
            <person name="Ramirez L."/>
            <person name="Pisabarro A.G."/>
            <person name="Kuo A."/>
            <person name="Tritt A."/>
            <person name="Lipzen A."/>
            <person name="He G."/>
            <person name="Yan M."/>
            <person name="Ng V."/>
            <person name="Cullen D."/>
            <person name="Martin F."/>
            <person name="Rosso M.-N."/>
            <person name="Henrissat B."/>
            <person name="Hibbett D."/>
            <person name="Martinez A.T."/>
            <person name="Grigoriev I.V."/>
        </authorList>
    </citation>
    <scope>NUCLEOTIDE SEQUENCE</scope>
    <source>
        <strain evidence="1">AH 44721</strain>
    </source>
</reference>
<protein>
    <submittedName>
        <fullName evidence="1">Uncharacterized protein</fullName>
    </submittedName>
</protein>
<evidence type="ECO:0000313" key="1">
    <source>
        <dbReference type="EMBL" id="KAF8914144.1"/>
    </source>
</evidence>
<keyword evidence="2" id="KW-1185">Reference proteome</keyword>
<comment type="caution">
    <text evidence="1">The sequence shown here is derived from an EMBL/GenBank/DDBJ whole genome shotgun (WGS) entry which is preliminary data.</text>
</comment>
<dbReference type="OrthoDB" id="3147730at2759"/>
<evidence type="ECO:0000313" key="2">
    <source>
        <dbReference type="Proteomes" id="UP000724874"/>
    </source>
</evidence>
<dbReference type="EMBL" id="JADNYJ010000001">
    <property type="protein sequence ID" value="KAF8914144.1"/>
    <property type="molecule type" value="Genomic_DNA"/>
</dbReference>
<sequence length="173" mass="19856">MVSNIVLVSESGSYKSYLYMDIQYYDALLFPSDGRAPSIVQLMTSPMPNHHAAYTISPSRLPHPEVHMDYIADLGSRAWKYQLVEALDGMNRKFANPYIIFYPTISRDGMPFPINKAIREIQARAFKEEYAWRGNIIIAKYRDNPFSSMIDASMSDFPILKNYFMTHGAPRQA</sequence>
<name>A0A9P5TU04_GYMJU</name>
<accession>A0A9P5TU04</accession>
<dbReference type="Proteomes" id="UP000724874">
    <property type="component" value="Unassembled WGS sequence"/>
</dbReference>
<proteinExistence type="predicted"/>
<organism evidence="1 2">
    <name type="scientific">Gymnopilus junonius</name>
    <name type="common">Spectacular rustgill mushroom</name>
    <name type="synonym">Gymnopilus spectabilis subsp. junonius</name>
    <dbReference type="NCBI Taxonomy" id="109634"/>
    <lineage>
        <taxon>Eukaryota</taxon>
        <taxon>Fungi</taxon>
        <taxon>Dikarya</taxon>
        <taxon>Basidiomycota</taxon>
        <taxon>Agaricomycotina</taxon>
        <taxon>Agaricomycetes</taxon>
        <taxon>Agaricomycetidae</taxon>
        <taxon>Agaricales</taxon>
        <taxon>Agaricineae</taxon>
        <taxon>Hymenogastraceae</taxon>
        <taxon>Gymnopilus</taxon>
    </lineage>
</organism>
<dbReference type="AlphaFoldDB" id="A0A9P5TU04"/>